<evidence type="ECO:0000313" key="3">
    <source>
        <dbReference type="Proteomes" id="UP000215771"/>
    </source>
</evidence>
<reference evidence="1 3" key="2">
    <citation type="submission" date="2017-08" db="EMBL/GenBank/DDBJ databases">
        <authorList>
            <person name="de Groot N.N."/>
        </authorList>
    </citation>
    <scope>NUCLEOTIDE SEQUENCE [LARGE SCALE GENOMIC DNA]</scope>
    <source>
        <strain evidence="1 3">NBT06-6</strain>
    </source>
</reference>
<name>A0A269PA99_9CORY</name>
<dbReference type="Proteomes" id="UP000218281">
    <property type="component" value="Unassembled WGS sequence"/>
</dbReference>
<protein>
    <submittedName>
        <fullName evidence="1">Uncharacterized protein</fullName>
    </submittedName>
</protein>
<dbReference type="Proteomes" id="UP000215771">
    <property type="component" value="Unassembled WGS sequence"/>
</dbReference>
<evidence type="ECO:0000313" key="2">
    <source>
        <dbReference type="EMBL" id="PAT05635.1"/>
    </source>
</evidence>
<evidence type="ECO:0000313" key="1">
    <source>
        <dbReference type="EMBL" id="PAJ68119.1"/>
    </source>
</evidence>
<dbReference type="EMBL" id="NQMQ01000033">
    <property type="protein sequence ID" value="PAJ68119.1"/>
    <property type="molecule type" value="Genomic_DNA"/>
</dbReference>
<organism evidence="1 3">
    <name type="scientific">Corynebacterium hadale</name>
    <dbReference type="NCBI Taxonomy" id="2026255"/>
    <lineage>
        <taxon>Bacteria</taxon>
        <taxon>Bacillati</taxon>
        <taxon>Actinomycetota</taxon>
        <taxon>Actinomycetes</taxon>
        <taxon>Mycobacteriales</taxon>
        <taxon>Corynebacteriaceae</taxon>
        <taxon>Corynebacterium</taxon>
    </lineage>
</organism>
<reference evidence="2 4" key="1">
    <citation type="submission" date="2017-08" db="EMBL/GenBank/DDBJ databases">
        <title>Whole genome sequences of 6 clinical strains closest to Corynebacterium imitans.</title>
        <authorList>
            <person name="Bernier A.-M."/>
            <person name="Burdz T."/>
            <person name="Bernard K."/>
        </authorList>
    </citation>
    <scope>NUCLEOTIDE SEQUENCE [LARGE SCALE GENOMIC DNA]</scope>
    <source>
        <strain evidence="2 4">NML93-0607</strain>
    </source>
</reference>
<keyword evidence="4" id="KW-1185">Reference proteome</keyword>
<dbReference type="RefSeq" id="WP_095278989.1">
    <property type="nucleotide sequence ID" value="NZ_CP047655.1"/>
</dbReference>
<comment type="caution">
    <text evidence="1">The sequence shown here is derived from an EMBL/GenBank/DDBJ whole genome shotgun (WGS) entry which is preliminary data.</text>
</comment>
<accession>A0A269PA99</accession>
<gene>
    <name evidence="1" type="ORF">CIG21_11570</name>
    <name evidence="2" type="ORF">CKJ81_08480</name>
</gene>
<proteinExistence type="predicted"/>
<dbReference type="EMBL" id="NSGO01000008">
    <property type="protein sequence ID" value="PAT05635.1"/>
    <property type="molecule type" value="Genomic_DNA"/>
</dbReference>
<dbReference type="AlphaFoldDB" id="A0A269PA99"/>
<sequence length="23" mass="2534">MHGHIESYHLQGKHVGVFDVVSG</sequence>
<evidence type="ECO:0000313" key="4">
    <source>
        <dbReference type="Proteomes" id="UP000218281"/>
    </source>
</evidence>